<organism evidence="8 9">
    <name type="scientific">Ferruginibacter yonginensis</name>
    <dbReference type="NCBI Taxonomy" id="1310416"/>
    <lineage>
        <taxon>Bacteria</taxon>
        <taxon>Pseudomonadati</taxon>
        <taxon>Bacteroidota</taxon>
        <taxon>Chitinophagia</taxon>
        <taxon>Chitinophagales</taxon>
        <taxon>Chitinophagaceae</taxon>
        <taxon>Ferruginibacter</taxon>
    </lineage>
</organism>
<feature type="transmembrane region" description="Helical" evidence="6">
    <location>
        <begin position="12"/>
        <end position="32"/>
    </location>
</feature>
<keyword evidence="2" id="KW-1003">Cell membrane</keyword>
<dbReference type="EMBL" id="JBHSCZ010000002">
    <property type="protein sequence ID" value="MFC4263306.1"/>
    <property type="molecule type" value="Genomic_DNA"/>
</dbReference>
<gene>
    <name evidence="8" type="ORF">ACFOWM_10480</name>
</gene>
<keyword evidence="9" id="KW-1185">Reference proteome</keyword>
<evidence type="ECO:0000256" key="2">
    <source>
        <dbReference type="ARBA" id="ARBA00022475"/>
    </source>
</evidence>
<reference evidence="9" key="1">
    <citation type="journal article" date="2019" name="Int. J. Syst. Evol. Microbiol.">
        <title>The Global Catalogue of Microorganisms (GCM) 10K type strain sequencing project: providing services to taxonomists for standard genome sequencing and annotation.</title>
        <authorList>
            <consortium name="The Broad Institute Genomics Platform"/>
            <consortium name="The Broad Institute Genome Sequencing Center for Infectious Disease"/>
            <person name="Wu L."/>
            <person name="Ma J."/>
        </authorList>
    </citation>
    <scope>NUCLEOTIDE SEQUENCE [LARGE SCALE GENOMIC DNA]</scope>
    <source>
        <strain evidence="9">CECT 8289</strain>
    </source>
</reference>
<sequence length="40" mass="4683">MTSNFNPPSPKFVWLFVVFVFGIFGGFIYVLIGKQTKYYE</sequence>
<dbReference type="Pfam" id="PF13396">
    <property type="entry name" value="PLDc_N"/>
    <property type="match status" value="1"/>
</dbReference>
<dbReference type="InterPro" id="IPR027379">
    <property type="entry name" value="CLS_N"/>
</dbReference>
<feature type="domain" description="Cardiolipin synthase N-terminal" evidence="7">
    <location>
        <begin position="6"/>
        <end position="33"/>
    </location>
</feature>
<comment type="caution">
    <text evidence="8">The sequence shown here is derived from an EMBL/GenBank/DDBJ whole genome shotgun (WGS) entry which is preliminary data.</text>
</comment>
<evidence type="ECO:0000256" key="4">
    <source>
        <dbReference type="ARBA" id="ARBA00022989"/>
    </source>
</evidence>
<dbReference type="Proteomes" id="UP001595907">
    <property type="component" value="Unassembled WGS sequence"/>
</dbReference>
<evidence type="ECO:0000259" key="7">
    <source>
        <dbReference type="Pfam" id="PF13396"/>
    </source>
</evidence>
<accession>A0ABV8QTV7</accession>
<evidence type="ECO:0000256" key="1">
    <source>
        <dbReference type="ARBA" id="ARBA00004651"/>
    </source>
</evidence>
<comment type="subcellular location">
    <subcellularLocation>
        <location evidence="1">Cell membrane</location>
        <topology evidence="1">Multi-pass membrane protein</topology>
    </subcellularLocation>
</comment>
<dbReference type="RefSeq" id="WP_379710323.1">
    <property type="nucleotide sequence ID" value="NZ_JBHSCZ010000002.1"/>
</dbReference>
<protein>
    <submittedName>
        <fullName evidence="8">PLDc N-terminal domain-containing protein</fullName>
    </submittedName>
</protein>
<keyword evidence="3 6" id="KW-0812">Transmembrane</keyword>
<keyword evidence="4 6" id="KW-1133">Transmembrane helix</keyword>
<evidence type="ECO:0000256" key="5">
    <source>
        <dbReference type="ARBA" id="ARBA00023136"/>
    </source>
</evidence>
<proteinExistence type="predicted"/>
<name>A0ABV8QTV7_9BACT</name>
<evidence type="ECO:0000313" key="9">
    <source>
        <dbReference type="Proteomes" id="UP001595907"/>
    </source>
</evidence>
<evidence type="ECO:0000313" key="8">
    <source>
        <dbReference type="EMBL" id="MFC4263306.1"/>
    </source>
</evidence>
<evidence type="ECO:0000256" key="3">
    <source>
        <dbReference type="ARBA" id="ARBA00022692"/>
    </source>
</evidence>
<evidence type="ECO:0000256" key="6">
    <source>
        <dbReference type="SAM" id="Phobius"/>
    </source>
</evidence>
<keyword evidence="5 6" id="KW-0472">Membrane</keyword>